<feature type="transmembrane region" description="Helical" evidence="7">
    <location>
        <begin position="252"/>
        <end position="270"/>
    </location>
</feature>
<dbReference type="PROSITE" id="PS50262">
    <property type="entry name" value="G_PROTEIN_RECEP_F1_2"/>
    <property type="match status" value="1"/>
</dbReference>
<evidence type="ECO:0000313" key="10">
    <source>
        <dbReference type="RefSeq" id="XP_012945965.2"/>
    </source>
</evidence>
<dbReference type="InterPro" id="IPR000276">
    <property type="entry name" value="GPCR_Rhodpsn"/>
</dbReference>
<evidence type="ECO:0000256" key="2">
    <source>
        <dbReference type="ARBA" id="ARBA00022475"/>
    </source>
</evidence>
<protein>
    <submittedName>
        <fullName evidence="10">Adenosine receptor A1-like</fullName>
    </submittedName>
</protein>
<evidence type="ECO:0000313" key="9">
    <source>
        <dbReference type="Proteomes" id="UP000694888"/>
    </source>
</evidence>
<feature type="transmembrane region" description="Helical" evidence="7">
    <location>
        <begin position="151"/>
        <end position="175"/>
    </location>
</feature>
<evidence type="ECO:0000256" key="7">
    <source>
        <dbReference type="SAM" id="Phobius"/>
    </source>
</evidence>
<keyword evidence="6" id="KW-0675">Receptor</keyword>
<evidence type="ECO:0000256" key="5">
    <source>
        <dbReference type="ARBA" id="ARBA00023136"/>
    </source>
</evidence>
<evidence type="ECO:0000256" key="4">
    <source>
        <dbReference type="ARBA" id="ARBA00022989"/>
    </source>
</evidence>
<sequence length="290" mass="33331">MIEFCLFPSLKMLIISGLAVSDQCSLLTMIWLSICLNPLFYHNELPFDPRDIMHVTAGMPHIIFVKIATFVTAFITFERCLCIVVPLKVKTIITPRRTKIIIISIYVVIAVLMTPLFLGNRLEWVFDFTRNVTILKTTFTAERDMLDAITFLIPGVFATTSSFIFVICCTIILTVKLNSKTKWRQVTAAKSARPAEGVGVKDQKVVKMVTFIAVIFIVCTLPSTLLFLYMMIDPSFRIDDRVYRNLYRALWSSSYLIETINSSVNIFVYLKMSSKYRAVFMETFWNKKEK</sequence>
<proteinExistence type="predicted"/>
<reference evidence="10" key="1">
    <citation type="submission" date="2025-08" db="UniProtKB">
        <authorList>
            <consortium name="RefSeq"/>
        </authorList>
    </citation>
    <scope>IDENTIFICATION</scope>
</reference>
<evidence type="ECO:0000256" key="1">
    <source>
        <dbReference type="ARBA" id="ARBA00004651"/>
    </source>
</evidence>
<keyword evidence="3 7" id="KW-0812">Transmembrane</keyword>
<dbReference type="PRINTS" id="PR00237">
    <property type="entry name" value="GPCRRHODOPSN"/>
</dbReference>
<dbReference type="InterPro" id="IPR017452">
    <property type="entry name" value="GPCR_Rhodpsn_7TM"/>
</dbReference>
<dbReference type="Gene3D" id="1.20.1070.10">
    <property type="entry name" value="Rhodopsin 7-helix transmembrane proteins"/>
    <property type="match status" value="1"/>
</dbReference>
<dbReference type="PANTHER" id="PTHR24241:SF76">
    <property type="entry name" value="NEUROPEPTIDE SIFAMIDE RECEPTOR"/>
    <property type="match status" value="1"/>
</dbReference>
<evidence type="ECO:0000259" key="8">
    <source>
        <dbReference type="PROSITE" id="PS50262"/>
    </source>
</evidence>
<feature type="domain" description="G-protein coupled receptors family 1 profile" evidence="8">
    <location>
        <begin position="1"/>
        <end position="269"/>
    </location>
</feature>
<dbReference type="PANTHER" id="PTHR24241">
    <property type="entry name" value="NEUROPEPTIDE RECEPTOR-RELATED G-PROTEIN COUPLED RECEPTOR"/>
    <property type="match status" value="1"/>
</dbReference>
<gene>
    <name evidence="10" type="primary">LOC106013816</name>
</gene>
<feature type="transmembrane region" description="Helical" evidence="7">
    <location>
        <begin position="99"/>
        <end position="118"/>
    </location>
</feature>
<comment type="subcellular location">
    <subcellularLocation>
        <location evidence="1">Cell membrane</location>
        <topology evidence="1">Multi-pass membrane protein</topology>
    </subcellularLocation>
</comment>
<keyword evidence="2" id="KW-1003">Cell membrane</keyword>
<feature type="transmembrane region" description="Helical" evidence="7">
    <location>
        <begin position="211"/>
        <end position="232"/>
    </location>
</feature>
<name>A0ABM1AE56_APLCA</name>
<evidence type="ECO:0000256" key="6">
    <source>
        <dbReference type="ARBA" id="ARBA00023170"/>
    </source>
</evidence>
<keyword evidence="5 7" id="KW-0472">Membrane</keyword>
<dbReference type="Pfam" id="PF00001">
    <property type="entry name" value="7tm_1"/>
    <property type="match status" value="1"/>
</dbReference>
<feature type="transmembrane region" description="Helical" evidence="7">
    <location>
        <begin position="61"/>
        <end position="87"/>
    </location>
</feature>
<evidence type="ECO:0000256" key="3">
    <source>
        <dbReference type="ARBA" id="ARBA00022692"/>
    </source>
</evidence>
<dbReference type="SUPFAM" id="SSF81321">
    <property type="entry name" value="Family A G protein-coupled receptor-like"/>
    <property type="match status" value="1"/>
</dbReference>
<dbReference type="GeneID" id="106013816"/>
<accession>A0ABM1AE56</accession>
<dbReference type="RefSeq" id="XP_012945965.2">
    <property type="nucleotide sequence ID" value="XM_013090511.2"/>
</dbReference>
<keyword evidence="9" id="KW-1185">Reference proteome</keyword>
<feature type="transmembrane region" description="Helical" evidence="7">
    <location>
        <begin position="12"/>
        <end position="41"/>
    </location>
</feature>
<dbReference type="Proteomes" id="UP000694888">
    <property type="component" value="Unplaced"/>
</dbReference>
<keyword evidence="4 7" id="KW-1133">Transmembrane helix</keyword>
<organism evidence="9 10">
    <name type="scientific">Aplysia californica</name>
    <name type="common">California sea hare</name>
    <dbReference type="NCBI Taxonomy" id="6500"/>
    <lineage>
        <taxon>Eukaryota</taxon>
        <taxon>Metazoa</taxon>
        <taxon>Spiralia</taxon>
        <taxon>Lophotrochozoa</taxon>
        <taxon>Mollusca</taxon>
        <taxon>Gastropoda</taxon>
        <taxon>Heterobranchia</taxon>
        <taxon>Euthyneura</taxon>
        <taxon>Tectipleura</taxon>
        <taxon>Aplysiida</taxon>
        <taxon>Aplysioidea</taxon>
        <taxon>Aplysiidae</taxon>
        <taxon>Aplysia</taxon>
    </lineage>
</organism>